<name>A0AAE4FRU4_9CYAN</name>
<dbReference type="Proteomes" id="UP001268256">
    <property type="component" value="Unassembled WGS sequence"/>
</dbReference>
<evidence type="ECO:0000313" key="1">
    <source>
        <dbReference type="EMBL" id="MDS3860990.1"/>
    </source>
</evidence>
<sequence>MNATLEKTATEKTLDEAESLSIDLTGQIQILHNILIAHHAGCEELDEDVLWGMQSILKDCLDKSGFIRDALIRRG</sequence>
<keyword evidence="2" id="KW-1185">Reference proteome</keyword>
<dbReference type="RefSeq" id="WP_322878247.1">
    <property type="nucleotide sequence ID" value="NZ_JAVMIP010000008.1"/>
</dbReference>
<reference evidence="2" key="1">
    <citation type="submission" date="2023-07" db="EMBL/GenBank/DDBJ databases">
        <authorList>
            <person name="Luz R."/>
            <person name="Cordeiro R."/>
            <person name="Fonseca A."/>
            <person name="Goncalves V."/>
        </authorList>
    </citation>
    <scope>NUCLEOTIDE SEQUENCE [LARGE SCALE GENOMIC DNA]</scope>
    <source>
        <strain evidence="2">BACA0444</strain>
    </source>
</reference>
<dbReference type="EMBL" id="JAVMIP010000008">
    <property type="protein sequence ID" value="MDS3860990.1"/>
    <property type="molecule type" value="Genomic_DNA"/>
</dbReference>
<dbReference type="AlphaFoldDB" id="A0AAE4FRU4"/>
<proteinExistence type="predicted"/>
<gene>
    <name evidence="1" type="ORF">RIF25_09230</name>
</gene>
<comment type="caution">
    <text evidence="1">The sequence shown here is derived from an EMBL/GenBank/DDBJ whole genome shotgun (WGS) entry which is preliminary data.</text>
</comment>
<accession>A0AAE4FRU4</accession>
<organism evidence="1 2">
    <name type="scientific">Pseudocalidococcus azoricus BACA0444</name>
    <dbReference type="NCBI Taxonomy" id="2918990"/>
    <lineage>
        <taxon>Bacteria</taxon>
        <taxon>Bacillati</taxon>
        <taxon>Cyanobacteriota</taxon>
        <taxon>Cyanophyceae</taxon>
        <taxon>Acaryochloridales</taxon>
        <taxon>Thermosynechococcaceae</taxon>
        <taxon>Pseudocalidococcus</taxon>
        <taxon>Pseudocalidococcus azoricus</taxon>
    </lineage>
</organism>
<protein>
    <submittedName>
        <fullName evidence="1">Uncharacterized protein</fullName>
    </submittedName>
</protein>
<evidence type="ECO:0000313" key="2">
    <source>
        <dbReference type="Proteomes" id="UP001268256"/>
    </source>
</evidence>